<accession>A0AAJ6QSD7</accession>
<dbReference type="KEGG" id="goe:100902305"/>
<feature type="domain" description="DDE-1" evidence="2">
    <location>
        <begin position="10"/>
        <end position="189"/>
    </location>
</feature>
<organism evidence="3 4">
    <name type="scientific">Galendromus occidentalis</name>
    <name type="common">western predatory mite</name>
    <dbReference type="NCBI Taxonomy" id="34638"/>
    <lineage>
        <taxon>Eukaryota</taxon>
        <taxon>Metazoa</taxon>
        <taxon>Ecdysozoa</taxon>
        <taxon>Arthropoda</taxon>
        <taxon>Chelicerata</taxon>
        <taxon>Arachnida</taxon>
        <taxon>Acari</taxon>
        <taxon>Parasitiformes</taxon>
        <taxon>Mesostigmata</taxon>
        <taxon>Gamasina</taxon>
        <taxon>Phytoseioidea</taxon>
        <taxon>Phytoseiidae</taxon>
        <taxon>Typhlodrominae</taxon>
        <taxon>Galendromus</taxon>
    </lineage>
</organism>
<dbReference type="PANTHER" id="PTHR19303:SF73">
    <property type="entry name" value="PROTEIN PDC2"/>
    <property type="match status" value="1"/>
</dbReference>
<dbReference type="InterPro" id="IPR004875">
    <property type="entry name" value="DDE_SF_endonuclease_dom"/>
</dbReference>
<evidence type="ECO:0000313" key="3">
    <source>
        <dbReference type="Proteomes" id="UP000694867"/>
    </source>
</evidence>
<keyword evidence="3" id="KW-1185">Reference proteome</keyword>
<dbReference type="AlphaFoldDB" id="A0AAJ6QSD7"/>
<name>A0AAJ6QSD7_9ACAR</name>
<feature type="region of interest" description="Disordered" evidence="1">
    <location>
        <begin position="347"/>
        <end position="367"/>
    </location>
</feature>
<dbReference type="PANTHER" id="PTHR19303">
    <property type="entry name" value="TRANSPOSON"/>
    <property type="match status" value="1"/>
</dbReference>
<evidence type="ECO:0000256" key="1">
    <source>
        <dbReference type="SAM" id="MobiDB-lite"/>
    </source>
</evidence>
<gene>
    <name evidence="4" type="primary">LOC100902305</name>
</gene>
<evidence type="ECO:0000313" key="4">
    <source>
        <dbReference type="RefSeq" id="XP_003742240.1"/>
    </source>
</evidence>
<feature type="compositionally biased region" description="Polar residues" evidence="1">
    <location>
        <begin position="347"/>
        <end position="358"/>
    </location>
</feature>
<proteinExistence type="predicted"/>
<dbReference type="GO" id="GO:0005634">
    <property type="term" value="C:nucleus"/>
    <property type="evidence" value="ECO:0007669"/>
    <property type="project" value="TreeGrafter"/>
</dbReference>
<dbReference type="GO" id="GO:0003677">
    <property type="term" value="F:DNA binding"/>
    <property type="evidence" value="ECO:0007669"/>
    <property type="project" value="TreeGrafter"/>
</dbReference>
<dbReference type="InterPro" id="IPR050863">
    <property type="entry name" value="CenT-Element_Derived"/>
</dbReference>
<dbReference type="Pfam" id="PF03184">
    <property type="entry name" value="DDE_1"/>
    <property type="match status" value="1"/>
</dbReference>
<dbReference type="Proteomes" id="UP000694867">
    <property type="component" value="Unplaced"/>
</dbReference>
<sequence length="367" mass="41503">MEVSGPKAHKDRLTLIMCGNAEGFLLKPALIYKSRNPRALKNKDKNSLPVHWMHNQKSWITKQLSSDWFHECFIPQVKSYLAGKPLEFKVLLLMDNAGGHAQDLEYAGVRVEFLPPNTTSLIQPMDQGVIRAFKALYTRSVLQHLVRGMDVEECFSMKEYWRSFTIAVCLEMIQGALSGMKAETVKASWKKLWPDLVEVDSTNAPQTVCESVIDESVQLAQRLGGPGFSNMSSGDLDEFLETQKCFLSDEDILEVSEHLGVDEDREGEADRVSTEQVVDEGLTSERLSQLLRSTEELKQMIDRWDPEMSRGLRGRNALDSAVEPYRLLPAEVKRQYSQLPITMFLSQHSKDPTSSSRPHLSGIIELD</sequence>
<evidence type="ECO:0000259" key="2">
    <source>
        <dbReference type="Pfam" id="PF03184"/>
    </source>
</evidence>
<protein>
    <submittedName>
        <fullName evidence="4">Tigger transposable element-derived protein 1-like</fullName>
    </submittedName>
</protein>
<reference evidence="4" key="1">
    <citation type="submission" date="2025-08" db="UniProtKB">
        <authorList>
            <consortium name="RefSeq"/>
        </authorList>
    </citation>
    <scope>IDENTIFICATION</scope>
</reference>
<dbReference type="GeneID" id="100902305"/>
<dbReference type="RefSeq" id="XP_003742240.1">
    <property type="nucleotide sequence ID" value="XM_003742192.1"/>
</dbReference>